<dbReference type="RefSeq" id="WP_243651278.1">
    <property type="nucleotide sequence ID" value="NZ_CP181386.1"/>
</dbReference>
<dbReference type="Gene3D" id="1.10.510.10">
    <property type="entry name" value="Transferase(Phosphotransferase) domain 1"/>
    <property type="match status" value="1"/>
</dbReference>
<evidence type="ECO:0000256" key="4">
    <source>
        <dbReference type="ARBA" id="ARBA00022840"/>
    </source>
</evidence>
<gene>
    <name evidence="7" type="ORF">EV684_12038</name>
</gene>
<protein>
    <submittedName>
        <fullName evidence="7">Serine/threonine-protein kinase</fullName>
    </submittedName>
</protein>
<dbReference type="CDD" id="cd14014">
    <property type="entry name" value="STKc_PknB_like"/>
    <property type="match status" value="1"/>
</dbReference>
<dbReference type="PANTHER" id="PTHR43289">
    <property type="entry name" value="MITOGEN-ACTIVATED PROTEIN KINASE KINASE KINASE 20-RELATED"/>
    <property type="match status" value="1"/>
</dbReference>
<dbReference type="Proteomes" id="UP000295106">
    <property type="component" value="Unassembled WGS sequence"/>
</dbReference>
<name>A0A4V2SFQ6_RUBGE</name>
<evidence type="ECO:0000256" key="5">
    <source>
        <dbReference type="PROSITE-ProRule" id="PRU10141"/>
    </source>
</evidence>
<dbReference type="InterPro" id="IPR008271">
    <property type="entry name" value="Ser/Thr_kinase_AS"/>
</dbReference>
<feature type="domain" description="Protein kinase" evidence="6">
    <location>
        <begin position="22"/>
        <end position="288"/>
    </location>
</feature>
<keyword evidence="1" id="KW-0808">Transferase</keyword>
<dbReference type="InterPro" id="IPR000719">
    <property type="entry name" value="Prot_kinase_dom"/>
</dbReference>
<dbReference type="PANTHER" id="PTHR43289:SF34">
    <property type="entry name" value="SERINE_THREONINE-PROTEIN KINASE YBDM-RELATED"/>
    <property type="match status" value="1"/>
</dbReference>
<dbReference type="PROSITE" id="PS00108">
    <property type="entry name" value="PROTEIN_KINASE_ST"/>
    <property type="match status" value="1"/>
</dbReference>
<keyword evidence="2 5" id="KW-0547">Nucleotide-binding</keyword>
<evidence type="ECO:0000259" key="6">
    <source>
        <dbReference type="PROSITE" id="PS50011"/>
    </source>
</evidence>
<evidence type="ECO:0000313" key="8">
    <source>
        <dbReference type="Proteomes" id="UP000295106"/>
    </source>
</evidence>
<evidence type="ECO:0000256" key="2">
    <source>
        <dbReference type="ARBA" id="ARBA00022741"/>
    </source>
</evidence>
<sequence>MTVPLPPVRPEPSAAGPVVGAYRLSGRIGTGEHGDVFLAVHVDTGEPVAVKRLRMPAGDAQRRADIARRFVGEVEATRRLQHPDIVRLLDAGSDDAGPWLAMELLAGRSLERYTHASRLLPEPVVLGVAARVARALAYAHEHGVVHRDLKPSNVIVDWASRRVTLTDFGLASGAEAESTRTGLVLGSPAYMAPEQLAGAPAAPGADLYALGVTLFELLVGRRPHESPSLGELLRQVAEQCAPDLRSCRADLPAPLAELVAALLAKNRADRPASAAAVAESLERIIPTIDPAPAGSMSRP</sequence>
<dbReference type="SUPFAM" id="SSF56112">
    <property type="entry name" value="Protein kinase-like (PK-like)"/>
    <property type="match status" value="1"/>
</dbReference>
<evidence type="ECO:0000313" key="7">
    <source>
        <dbReference type="EMBL" id="TCO97727.1"/>
    </source>
</evidence>
<dbReference type="Pfam" id="PF00069">
    <property type="entry name" value="Pkinase"/>
    <property type="match status" value="1"/>
</dbReference>
<dbReference type="GO" id="GO:0004674">
    <property type="term" value="F:protein serine/threonine kinase activity"/>
    <property type="evidence" value="ECO:0007669"/>
    <property type="project" value="TreeGrafter"/>
</dbReference>
<dbReference type="Gene3D" id="3.30.200.20">
    <property type="entry name" value="Phosphorylase Kinase, domain 1"/>
    <property type="match status" value="1"/>
</dbReference>
<dbReference type="EMBL" id="SLXD01000020">
    <property type="protein sequence ID" value="TCO97727.1"/>
    <property type="molecule type" value="Genomic_DNA"/>
</dbReference>
<dbReference type="SMART" id="SM00220">
    <property type="entry name" value="S_TKc"/>
    <property type="match status" value="1"/>
</dbReference>
<organism evidence="7 8">
    <name type="scientific">Rubrivivax gelatinosus</name>
    <name type="common">Rhodocyclus gelatinosus</name>
    <name type="synonym">Rhodopseudomonas gelatinosa</name>
    <dbReference type="NCBI Taxonomy" id="28068"/>
    <lineage>
        <taxon>Bacteria</taxon>
        <taxon>Pseudomonadati</taxon>
        <taxon>Pseudomonadota</taxon>
        <taxon>Betaproteobacteria</taxon>
        <taxon>Burkholderiales</taxon>
        <taxon>Sphaerotilaceae</taxon>
        <taxon>Rubrivivax</taxon>
    </lineage>
</organism>
<evidence type="ECO:0000256" key="1">
    <source>
        <dbReference type="ARBA" id="ARBA00022679"/>
    </source>
</evidence>
<keyword evidence="4 5" id="KW-0067">ATP-binding</keyword>
<feature type="binding site" evidence="5">
    <location>
        <position position="51"/>
    </location>
    <ligand>
        <name>ATP</name>
        <dbReference type="ChEBI" id="CHEBI:30616"/>
    </ligand>
</feature>
<proteinExistence type="predicted"/>
<dbReference type="GeneID" id="99682954"/>
<dbReference type="PIRSF" id="PIRSF000654">
    <property type="entry name" value="Integrin-linked_kinase"/>
    <property type="match status" value="1"/>
</dbReference>
<evidence type="ECO:0000256" key="3">
    <source>
        <dbReference type="ARBA" id="ARBA00022777"/>
    </source>
</evidence>
<dbReference type="InterPro" id="IPR017441">
    <property type="entry name" value="Protein_kinase_ATP_BS"/>
</dbReference>
<keyword evidence="3 7" id="KW-0418">Kinase</keyword>
<dbReference type="GO" id="GO:0005524">
    <property type="term" value="F:ATP binding"/>
    <property type="evidence" value="ECO:0007669"/>
    <property type="project" value="UniProtKB-UniRule"/>
</dbReference>
<accession>A0A4V2SFQ6</accession>
<dbReference type="AlphaFoldDB" id="A0A4V2SFQ6"/>
<dbReference type="InterPro" id="IPR011009">
    <property type="entry name" value="Kinase-like_dom_sf"/>
</dbReference>
<reference evidence="7 8" key="1">
    <citation type="submission" date="2019-03" db="EMBL/GenBank/DDBJ databases">
        <title>Genomic Encyclopedia of Type Strains, Phase IV (KMG-IV): sequencing the most valuable type-strain genomes for metagenomic binning, comparative biology and taxonomic classification.</title>
        <authorList>
            <person name="Goeker M."/>
        </authorList>
    </citation>
    <scope>NUCLEOTIDE SEQUENCE [LARGE SCALE GENOMIC DNA]</scope>
    <source>
        <strain evidence="7 8">DSM 1709</strain>
    </source>
</reference>
<dbReference type="PROSITE" id="PS00107">
    <property type="entry name" value="PROTEIN_KINASE_ATP"/>
    <property type="match status" value="1"/>
</dbReference>
<dbReference type="PROSITE" id="PS50011">
    <property type="entry name" value="PROTEIN_KINASE_DOM"/>
    <property type="match status" value="1"/>
</dbReference>
<comment type="caution">
    <text evidence="7">The sequence shown here is derived from an EMBL/GenBank/DDBJ whole genome shotgun (WGS) entry which is preliminary data.</text>
</comment>